<keyword evidence="3" id="KW-1185">Reference proteome</keyword>
<name>A0A2T0BIE6_9CLOT</name>
<dbReference type="Proteomes" id="UP000237798">
    <property type="component" value="Unassembled WGS sequence"/>
</dbReference>
<dbReference type="RefSeq" id="WP_106010189.1">
    <property type="nucleotide sequence ID" value="NZ_PVXP01000044.1"/>
</dbReference>
<keyword evidence="1" id="KW-1133">Transmembrane helix</keyword>
<evidence type="ECO:0000313" key="2">
    <source>
        <dbReference type="EMBL" id="PRR83666.1"/>
    </source>
</evidence>
<organism evidence="2 3">
    <name type="scientific">Clostridium luticellarii</name>
    <dbReference type="NCBI Taxonomy" id="1691940"/>
    <lineage>
        <taxon>Bacteria</taxon>
        <taxon>Bacillati</taxon>
        <taxon>Bacillota</taxon>
        <taxon>Clostridia</taxon>
        <taxon>Eubacteriales</taxon>
        <taxon>Clostridiaceae</taxon>
        <taxon>Clostridium</taxon>
    </lineage>
</organism>
<comment type="caution">
    <text evidence="2">The sequence shown here is derived from an EMBL/GenBank/DDBJ whole genome shotgun (WGS) entry which is preliminary data.</text>
</comment>
<proteinExistence type="predicted"/>
<dbReference type="EMBL" id="PVXP01000044">
    <property type="protein sequence ID" value="PRR83666.1"/>
    <property type="molecule type" value="Genomic_DNA"/>
</dbReference>
<dbReference type="OrthoDB" id="2989509at2"/>
<gene>
    <name evidence="2" type="ORF">CLLU_25920</name>
</gene>
<sequence length="98" mass="10849">MNCHGNNSNETNSTSHSGIGHMLMMILCCAIPLALVSILPFLGIAPRFKILLASIAPFICPIMMFLMIPMMLMHSKKNKTHNKIDDTANHIDVKKISD</sequence>
<keyword evidence="1" id="KW-0472">Membrane</keyword>
<evidence type="ECO:0000256" key="1">
    <source>
        <dbReference type="SAM" id="Phobius"/>
    </source>
</evidence>
<protein>
    <recommendedName>
        <fullName evidence="4">DUF2933 domain-containing protein</fullName>
    </recommendedName>
</protein>
<feature type="transmembrane region" description="Helical" evidence="1">
    <location>
        <begin position="50"/>
        <end position="73"/>
    </location>
</feature>
<keyword evidence="1" id="KW-0812">Transmembrane</keyword>
<reference evidence="2 3" key="1">
    <citation type="submission" date="2018-03" db="EMBL/GenBank/DDBJ databases">
        <title>Genome sequence of Clostridium luticellarii DSM 29923.</title>
        <authorList>
            <person name="Poehlein A."/>
            <person name="Daniel R."/>
        </authorList>
    </citation>
    <scope>NUCLEOTIDE SEQUENCE [LARGE SCALE GENOMIC DNA]</scope>
    <source>
        <strain evidence="2 3">DSM 29923</strain>
    </source>
</reference>
<evidence type="ECO:0008006" key="4">
    <source>
        <dbReference type="Google" id="ProtNLM"/>
    </source>
</evidence>
<evidence type="ECO:0000313" key="3">
    <source>
        <dbReference type="Proteomes" id="UP000237798"/>
    </source>
</evidence>
<feature type="transmembrane region" description="Helical" evidence="1">
    <location>
        <begin position="22"/>
        <end position="44"/>
    </location>
</feature>
<dbReference type="AlphaFoldDB" id="A0A2T0BIE6"/>
<accession>A0A2T0BIE6</accession>